<feature type="compositionally biased region" description="Basic and acidic residues" evidence="2">
    <location>
        <begin position="598"/>
        <end position="613"/>
    </location>
</feature>
<evidence type="ECO:0000256" key="2">
    <source>
        <dbReference type="SAM" id="MobiDB-lite"/>
    </source>
</evidence>
<feature type="compositionally biased region" description="Low complexity" evidence="2">
    <location>
        <begin position="21"/>
        <end position="52"/>
    </location>
</feature>
<protein>
    <submittedName>
        <fullName evidence="3">Uncharacterized protein</fullName>
    </submittedName>
</protein>
<feature type="non-terminal residue" evidence="3">
    <location>
        <position position="1"/>
    </location>
</feature>
<feature type="region of interest" description="Disordered" evidence="2">
    <location>
        <begin position="1"/>
        <end position="71"/>
    </location>
</feature>
<evidence type="ECO:0000313" key="4">
    <source>
        <dbReference type="Proteomes" id="UP001165060"/>
    </source>
</evidence>
<keyword evidence="4" id="KW-1185">Reference proteome</keyword>
<keyword evidence="1" id="KW-0175">Coiled coil</keyword>
<sequence>PPGGAVPPGGADRPPLPSKQSSSGSVASSIEASSIASGSSRSSRSRNSSSRAPRPDGRPDPPAADFENVLNSSVLNSSESLEKSYIGDDHYWKSQNERLSKAEQVLSKSAILNQANRSSSTAGKSASASSKKSGRASQRSAGGGGGGGVENVPDPNPNNSSGDSSRVQTSPITASSAVSPPRSSPPPRPARTVFVDAPAPPRPPIAPAPAVGNSSHRIQTNASAYSAGSPSPSRSRSRAPDSPGPDLINFLSFMSGGLTQTLASIEALHEAERSNMSVIYRDNNSDNPLPTSYDPGAVSRVKNFVQSYLLGRSHGDMSSGGNILDAFSFNRSAHNQAQNLPKGEAGRVLNDLRNLLVDVLCNTLTLTESARRSAAIERRQCRTHVEELRLQAAVHAKRLSSSERSKRKKIERETKQKGRDMKSEMEATIQDRVVGYETKCKELEDELSTLRMELSYMKGESERVREEHENALEYSQYRSRADAEAMNVDTIAALKQEIARRDMNYAELENEMRDRLEASKQRLLEQAGMTEKSYQERIDQLQKDAAESEARRREQEKKAKQVLTEEVAKLRKNHEDAVENFRQQTGEVKNSATSTLAEQKRQHDAQMEKVKSDFQQEVDSLKAALELARAEGRDNVRLAKQEAEGRAGREQRDAMRALAATHEAEMRRAGKEVVRLQKLLKRRGGDASVVGGRDEEFAMSKAVGGGRGAGLAGLDAEEREDDESARSAVAPISAGSTTRATSRAGKIVSSEGGIKPSWLGAIDRSGDDLNRVEEEGGAGLGGGVGNILRRSQELRLNIGAAKDGVDGGGVKWGASMAASMEEGKAAGPTARTRSPPKPTRSSGSPARVTHTQRNAPIGGGGATMSVKEWQDGLNLKESSHTSKAKQTSNQQLDKYIQDKS</sequence>
<reference evidence="3 4" key="1">
    <citation type="journal article" date="2023" name="Commun. Biol.">
        <title>Genome analysis of Parmales, the sister group of diatoms, reveals the evolutionary specialization of diatoms from phago-mixotrophs to photoautotrophs.</title>
        <authorList>
            <person name="Ban H."/>
            <person name="Sato S."/>
            <person name="Yoshikawa S."/>
            <person name="Yamada K."/>
            <person name="Nakamura Y."/>
            <person name="Ichinomiya M."/>
            <person name="Sato N."/>
            <person name="Blanc-Mathieu R."/>
            <person name="Endo H."/>
            <person name="Kuwata A."/>
            <person name="Ogata H."/>
        </authorList>
    </citation>
    <scope>NUCLEOTIDE SEQUENCE [LARGE SCALE GENOMIC DNA]</scope>
</reference>
<feature type="compositionally biased region" description="Basic and acidic residues" evidence="2">
    <location>
        <begin position="400"/>
        <end position="423"/>
    </location>
</feature>
<name>A0ABQ6MFT0_9STRA</name>
<feature type="compositionally biased region" description="Polar residues" evidence="2">
    <location>
        <begin position="212"/>
        <end position="221"/>
    </location>
</feature>
<feature type="region of interest" description="Disordered" evidence="2">
    <location>
        <begin position="584"/>
        <end position="613"/>
    </location>
</feature>
<organism evidence="3 4">
    <name type="scientific">Tetraparma gracilis</name>
    <dbReference type="NCBI Taxonomy" id="2962635"/>
    <lineage>
        <taxon>Eukaryota</taxon>
        <taxon>Sar</taxon>
        <taxon>Stramenopiles</taxon>
        <taxon>Ochrophyta</taxon>
        <taxon>Bolidophyceae</taxon>
        <taxon>Parmales</taxon>
        <taxon>Triparmaceae</taxon>
        <taxon>Tetraparma</taxon>
    </lineage>
</organism>
<dbReference type="Proteomes" id="UP001165060">
    <property type="component" value="Unassembled WGS sequence"/>
</dbReference>
<proteinExistence type="predicted"/>
<feature type="compositionally biased region" description="Polar residues" evidence="2">
    <location>
        <begin position="584"/>
        <end position="597"/>
    </location>
</feature>
<feature type="compositionally biased region" description="Polar residues" evidence="2">
    <location>
        <begin position="839"/>
        <end position="854"/>
    </location>
</feature>
<feature type="region of interest" description="Disordered" evidence="2">
    <location>
        <begin position="110"/>
        <end position="247"/>
    </location>
</feature>
<comment type="caution">
    <text evidence="3">The sequence shown here is derived from an EMBL/GenBank/DDBJ whole genome shotgun (WGS) entry which is preliminary data.</text>
</comment>
<feature type="region of interest" description="Disordered" evidence="2">
    <location>
        <begin position="704"/>
        <end position="764"/>
    </location>
</feature>
<feature type="compositionally biased region" description="Low complexity" evidence="2">
    <location>
        <begin position="222"/>
        <end position="246"/>
    </location>
</feature>
<feature type="coiled-coil region" evidence="1">
    <location>
        <begin position="426"/>
        <end position="460"/>
    </location>
</feature>
<evidence type="ECO:0000313" key="3">
    <source>
        <dbReference type="EMBL" id="GMI25565.1"/>
    </source>
</evidence>
<feature type="compositionally biased region" description="Low complexity" evidence="2">
    <location>
        <begin position="117"/>
        <end position="140"/>
    </location>
</feature>
<evidence type="ECO:0000256" key="1">
    <source>
        <dbReference type="SAM" id="Coils"/>
    </source>
</evidence>
<feature type="region of interest" description="Disordered" evidence="2">
    <location>
        <begin position="528"/>
        <end position="561"/>
    </location>
</feature>
<feature type="compositionally biased region" description="Basic and acidic residues" evidence="2">
    <location>
        <begin position="533"/>
        <end position="559"/>
    </location>
</feature>
<gene>
    <name evidence="3" type="ORF">TeGR_g5190</name>
</gene>
<dbReference type="EMBL" id="BRYB01000221">
    <property type="protein sequence ID" value="GMI25565.1"/>
    <property type="molecule type" value="Genomic_DNA"/>
</dbReference>
<accession>A0ABQ6MFT0</accession>
<feature type="compositionally biased region" description="Pro residues" evidence="2">
    <location>
        <begin position="198"/>
        <end position="207"/>
    </location>
</feature>
<feature type="region of interest" description="Disordered" evidence="2">
    <location>
        <begin position="396"/>
        <end position="423"/>
    </location>
</feature>
<feature type="region of interest" description="Disordered" evidence="2">
    <location>
        <begin position="800"/>
        <end position="900"/>
    </location>
</feature>
<feature type="compositionally biased region" description="Low complexity" evidence="2">
    <location>
        <begin position="150"/>
        <end position="165"/>
    </location>
</feature>